<evidence type="ECO:0000313" key="2">
    <source>
        <dbReference type="EMBL" id="GBO99154.1"/>
    </source>
</evidence>
<sequence>MKGTMVLIQDSHAPPLKRLLGHIVGILHDADDIARVSDIQTRNDLPMAGHPWRCLNSGSGLITAIDDRDCQTNNPQTKYLDRADRTRCRTCPAGARARARPQTNYRGAGPRHVE</sequence>
<keyword evidence="3" id="KW-1185">Reference proteome</keyword>
<protein>
    <submittedName>
        <fullName evidence="2">Uncharacterized protein</fullName>
    </submittedName>
</protein>
<reference evidence="2 3" key="1">
    <citation type="journal article" date="2019" name="Commun. Biol.">
        <title>The bagworm genome reveals a unique fibroin gene that provides high tensile strength.</title>
        <authorList>
            <person name="Kono N."/>
            <person name="Nakamura H."/>
            <person name="Ohtoshi R."/>
            <person name="Tomita M."/>
            <person name="Numata K."/>
            <person name="Arakawa K."/>
        </authorList>
    </citation>
    <scope>NUCLEOTIDE SEQUENCE [LARGE SCALE GENOMIC DNA]</scope>
</reference>
<dbReference type="EMBL" id="BGZK01000002">
    <property type="protein sequence ID" value="GBO99154.1"/>
    <property type="molecule type" value="Genomic_DNA"/>
</dbReference>
<evidence type="ECO:0000313" key="3">
    <source>
        <dbReference type="Proteomes" id="UP000299102"/>
    </source>
</evidence>
<evidence type="ECO:0000256" key="1">
    <source>
        <dbReference type="SAM" id="MobiDB-lite"/>
    </source>
</evidence>
<accession>A0A4C1SAL4</accession>
<proteinExistence type="predicted"/>
<dbReference type="AlphaFoldDB" id="A0A4C1SAL4"/>
<dbReference type="Proteomes" id="UP000299102">
    <property type="component" value="Unassembled WGS sequence"/>
</dbReference>
<gene>
    <name evidence="2" type="ORF">EVAR_466_1</name>
</gene>
<comment type="caution">
    <text evidence="2">The sequence shown here is derived from an EMBL/GenBank/DDBJ whole genome shotgun (WGS) entry which is preliminary data.</text>
</comment>
<organism evidence="2 3">
    <name type="scientific">Eumeta variegata</name>
    <name type="common">Bagworm moth</name>
    <name type="synonym">Eumeta japonica</name>
    <dbReference type="NCBI Taxonomy" id="151549"/>
    <lineage>
        <taxon>Eukaryota</taxon>
        <taxon>Metazoa</taxon>
        <taxon>Ecdysozoa</taxon>
        <taxon>Arthropoda</taxon>
        <taxon>Hexapoda</taxon>
        <taxon>Insecta</taxon>
        <taxon>Pterygota</taxon>
        <taxon>Neoptera</taxon>
        <taxon>Endopterygota</taxon>
        <taxon>Lepidoptera</taxon>
        <taxon>Glossata</taxon>
        <taxon>Ditrysia</taxon>
        <taxon>Tineoidea</taxon>
        <taxon>Psychidae</taxon>
        <taxon>Oiketicinae</taxon>
        <taxon>Eumeta</taxon>
    </lineage>
</organism>
<feature type="region of interest" description="Disordered" evidence="1">
    <location>
        <begin position="92"/>
        <end position="114"/>
    </location>
</feature>
<name>A0A4C1SAL4_EUMVA</name>